<feature type="compositionally biased region" description="Basic and acidic residues" evidence="6">
    <location>
        <begin position="95"/>
        <end position="130"/>
    </location>
</feature>
<evidence type="ECO:0000256" key="5">
    <source>
        <dbReference type="ARBA" id="ARBA00025730"/>
    </source>
</evidence>
<comment type="caution">
    <text evidence="7">The sequence shown here is derived from an EMBL/GenBank/DDBJ whole genome shotgun (WGS) entry which is preliminary data.</text>
</comment>
<comment type="subcellular location">
    <subcellularLocation>
        <location evidence="1">Nucleus</location>
    </subcellularLocation>
</comment>
<comment type="similarity">
    <text evidence="5">Belongs to the TAF10 family.</text>
</comment>
<feature type="compositionally biased region" description="Acidic residues" evidence="6">
    <location>
        <begin position="11"/>
        <end position="20"/>
    </location>
</feature>
<dbReference type="GO" id="GO:0000124">
    <property type="term" value="C:SAGA complex"/>
    <property type="evidence" value="ECO:0007669"/>
    <property type="project" value="TreeGrafter"/>
</dbReference>
<keyword evidence="8" id="KW-1185">Reference proteome</keyword>
<proteinExistence type="inferred from homology"/>
<keyword evidence="7" id="KW-0396">Initiation factor</keyword>
<evidence type="ECO:0000256" key="3">
    <source>
        <dbReference type="ARBA" id="ARBA00023163"/>
    </source>
</evidence>
<protein>
    <submittedName>
        <fullName evidence="7">Transcription initiation factor TFIID subunit 10</fullName>
    </submittedName>
</protein>
<name>A0A1R1YKI5_9FUNG</name>
<dbReference type="EMBL" id="LSSM01001039">
    <property type="protein sequence ID" value="OMJ27394.1"/>
    <property type="molecule type" value="Genomic_DNA"/>
</dbReference>
<dbReference type="PANTHER" id="PTHR21242">
    <property type="entry name" value="TRANSCRIPTION INITIATION FACTOR TFIID SUBUNIT 10"/>
    <property type="match status" value="1"/>
</dbReference>
<reference evidence="8" key="1">
    <citation type="submission" date="2017-01" db="EMBL/GenBank/DDBJ databases">
        <authorList>
            <person name="Wang Y."/>
            <person name="White M."/>
            <person name="Kvist S."/>
            <person name="Moncalvo J.-M."/>
        </authorList>
    </citation>
    <scope>NUCLEOTIDE SEQUENCE [LARGE SCALE GENOMIC DNA]</scope>
    <source>
        <strain evidence="8">ID-206-W2</strain>
    </source>
</reference>
<evidence type="ECO:0000256" key="4">
    <source>
        <dbReference type="ARBA" id="ARBA00023242"/>
    </source>
</evidence>
<keyword evidence="7" id="KW-0648">Protein biosynthesis</keyword>
<feature type="region of interest" description="Disordered" evidence="6">
    <location>
        <begin position="165"/>
        <end position="192"/>
    </location>
</feature>
<feature type="compositionally biased region" description="Basic and acidic residues" evidence="6">
    <location>
        <begin position="1"/>
        <end position="10"/>
    </location>
</feature>
<dbReference type="GO" id="GO:0016251">
    <property type="term" value="F:RNA polymerase II general transcription initiation factor activity"/>
    <property type="evidence" value="ECO:0007669"/>
    <property type="project" value="TreeGrafter"/>
</dbReference>
<dbReference type="GO" id="GO:1990841">
    <property type="term" value="F:promoter-specific chromatin binding"/>
    <property type="evidence" value="ECO:0007669"/>
    <property type="project" value="TreeGrafter"/>
</dbReference>
<evidence type="ECO:0000256" key="1">
    <source>
        <dbReference type="ARBA" id="ARBA00004123"/>
    </source>
</evidence>
<dbReference type="OrthoDB" id="154356at2759"/>
<sequence>MEIKLEKEEYLESDSGDFEDAVPGLKVEENDELVGMPSSTFNVSEYEDLTDEQDEFMDVDEVGLIKESSKSEHPENSEKIDGDPTTLDSVQISKDTAKDDVSTGSNEKTDKDKVDDEAEERNASKEDKSNTGESLENNSAISKDENVKGLIVENDKVAGDTIAADDGNVKKVNEEGASGSKRKPSPLEEEINHKEKTLAEFLVDMDQYSPIIPEALMDYYLNSSGFRCDDIRM</sequence>
<dbReference type="GO" id="GO:0005669">
    <property type="term" value="C:transcription factor TFIID complex"/>
    <property type="evidence" value="ECO:0007669"/>
    <property type="project" value="TreeGrafter"/>
</dbReference>
<keyword evidence="4" id="KW-0539">Nucleus</keyword>
<keyword evidence="3" id="KW-0804">Transcription</keyword>
<evidence type="ECO:0000313" key="8">
    <source>
        <dbReference type="Proteomes" id="UP000187429"/>
    </source>
</evidence>
<dbReference type="Proteomes" id="UP000187429">
    <property type="component" value="Unassembled WGS sequence"/>
</dbReference>
<dbReference type="InterPro" id="IPR003923">
    <property type="entry name" value="TAF10"/>
</dbReference>
<feature type="compositionally biased region" description="Basic and acidic residues" evidence="6">
    <location>
        <begin position="63"/>
        <end position="82"/>
    </location>
</feature>
<evidence type="ECO:0000256" key="6">
    <source>
        <dbReference type="SAM" id="MobiDB-lite"/>
    </source>
</evidence>
<keyword evidence="2" id="KW-0805">Transcription regulation</keyword>
<accession>A0A1R1YKI5</accession>
<dbReference type="PANTHER" id="PTHR21242:SF0">
    <property type="entry name" value="TRANSCRIPTION INITIATION FACTOR TFIID SUBUNIT 10"/>
    <property type="match status" value="1"/>
</dbReference>
<feature type="region of interest" description="Disordered" evidence="6">
    <location>
        <begin position="51"/>
        <end position="148"/>
    </location>
</feature>
<gene>
    <name evidence="7" type="ORF">AYI69_g3172</name>
</gene>
<dbReference type="GO" id="GO:0003743">
    <property type="term" value="F:translation initiation factor activity"/>
    <property type="evidence" value="ECO:0007669"/>
    <property type="project" value="UniProtKB-KW"/>
</dbReference>
<dbReference type="GO" id="GO:0006367">
    <property type="term" value="P:transcription initiation at RNA polymerase II promoter"/>
    <property type="evidence" value="ECO:0007669"/>
    <property type="project" value="TreeGrafter"/>
</dbReference>
<evidence type="ECO:0000256" key="2">
    <source>
        <dbReference type="ARBA" id="ARBA00023015"/>
    </source>
</evidence>
<evidence type="ECO:0000313" key="7">
    <source>
        <dbReference type="EMBL" id="OMJ27394.1"/>
    </source>
</evidence>
<dbReference type="Pfam" id="PF03540">
    <property type="entry name" value="TAF10"/>
    <property type="match status" value="1"/>
</dbReference>
<dbReference type="AlphaFoldDB" id="A0A1R1YKI5"/>
<feature type="region of interest" description="Disordered" evidence="6">
    <location>
        <begin position="1"/>
        <end position="24"/>
    </location>
</feature>
<feature type="compositionally biased region" description="Acidic residues" evidence="6">
    <location>
        <begin position="51"/>
        <end position="61"/>
    </location>
</feature>
<feature type="compositionally biased region" description="Polar residues" evidence="6">
    <location>
        <begin position="131"/>
        <end position="141"/>
    </location>
</feature>
<organism evidence="7 8">
    <name type="scientific">Smittium culicis</name>
    <dbReference type="NCBI Taxonomy" id="133412"/>
    <lineage>
        <taxon>Eukaryota</taxon>
        <taxon>Fungi</taxon>
        <taxon>Fungi incertae sedis</taxon>
        <taxon>Zoopagomycota</taxon>
        <taxon>Kickxellomycotina</taxon>
        <taxon>Harpellomycetes</taxon>
        <taxon>Harpellales</taxon>
        <taxon>Legeriomycetaceae</taxon>
        <taxon>Smittium</taxon>
    </lineage>
</organism>